<evidence type="ECO:0000256" key="1">
    <source>
        <dbReference type="SAM" id="SignalP"/>
    </source>
</evidence>
<accession>A0AAF3EBH9</accession>
<proteinExistence type="predicted"/>
<dbReference type="Proteomes" id="UP000887575">
    <property type="component" value="Unassembled WGS sequence"/>
</dbReference>
<feature type="chain" id="PRO_5042206289" evidence="1">
    <location>
        <begin position="22"/>
        <end position="143"/>
    </location>
</feature>
<organism evidence="2 3">
    <name type="scientific">Mesorhabditis belari</name>
    <dbReference type="NCBI Taxonomy" id="2138241"/>
    <lineage>
        <taxon>Eukaryota</taxon>
        <taxon>Metazoa</taxon>
        <taxon>Ecdysozoa</taxon>
        <taxon>Nematoda</taxon>
        <taxon>Chromadorea</taxon>
        <taxon>Rhabditida</taxon>
        <taxon>Rhabditina</taxon>
        <taxon>Rhabditomorpha</taxon>
        <taxon>Rhabditoidea</taxon>
        <taxon>Rhabditidae</taxon>
        <taxon>Mesorhabditinae</taxon>
        <taxon>Mesorhabditis</taxon>
    </lineage>
</organism>
<reference evidence="3" key="1">
    <citation type="submission" date="2024-02" db="UniProtKB">
        <authorList>
            <consortium name="WormBaseParasite"/>
        </authorList>
    </citation>
    <scope>IDENTIFICATION</scope>
</reference>
<feature type="signal peptide" evidence="1">
    <location>
        <begin position="1"/>
        <end position="21"/>
    </location>
</feature>
<name>A0AAF3EBH9_9BILA</name>
<evidence type="ECO:0000313" key="2">
    <source>
        <dbReference type="Proteomes" id="UP000887575"/>
    </source>
</evidence>
<evidence type="ECO:0000313" key="3">
    <source>
        <dbReference type="WBParaSite" id="MBELARI_LOCUS11297"/>
    </source>
</evidence>
<sequence length="143" mass="15984">MQRFSEILFLFLLTLVGLTVSTKEEKLRCYCTKNTESVKCDENNECYTTGFCLMLDHPTHGRHYTCHSRGLDQDCTTRTAKSGLSVDVCGCKDADRCNLNRWPKSDRSERGDGADASAMNGVSTSFPLFTILSSIIVFTIFTS</sequence>
<keyword evidence="1" id="KW-0732">Signal</keyword>
<keyword evidence="2" id="KW-1185">Reference proteome</keyword>
<dbReference type="AlphaFoldDB" id="A0AAF3EBH9"/>
<dbReference type="WBParaSite" id="MBELARI_LOCUS11297">
    <property type="protein sequence ID" value="MBELARI_LOCUS11297"/>
    <property type="gene ID" value="MBELARI_LOCUS11297"/>
</dbReference>
<protein>
    <submittedName>
        <fullName evidence="3">Uncharacterized protein</fullName>
    </submittedName>
</protein>